<feature type="compositionally biased region" description="Low complexity" evidence="5">
    <location>
        <begin position="250"/>
        <end position="267"/>
    </location>
</feature>
<dbReference type="PANTHER" id="PTHR12953">
    <property type="entry name" value="MEMBRANE PROTEIN CH1 RELATED"/>
    <property type="match status" value="1"/>
</dbReference>
<feature type="compositionally biased region" description="Basic and acidic residues" evidence="5">
    <location>
        <begin position="1054"/>
        <end position="1066"/>
    </location>
</feature>
<dbReference type="GO" id="GO:0034975">
    <property type="term" value="P:protein folding in endoplasmic reticulum"/>
    <property type="evidence" value="ECO:0007669"/>
    <property type="project" value="TreeGrafter"/>
</dbReference>
<keyword evidence="2" id="KW-0812">Transmembrane</keyword>
<evidence type="ECO:0000256" key="3">
    <source>
        <dbReference type="ARBA" id="ARBA00022989"/>
    </source>
</evidence>
<dbReference type="GO" id="GO:0005737">
    <property type="term" value="C:cytoplasm"/>
    <property type="evidence" value="ECO:0007669"/>
    <property type="project" value="TreeGrafter"/>
</dbReference>
<feature type="compositionally biased region" description="Polar residues" evidence="5">
    <location>
        <begin position="707"/>
        <end position="718"/>
    </location>
</feature>
<feature type="compositionally biased region" description="Low complexity" evidence="5">
    <location>
        <begin position="650"/>
        <end position="691"/>
    </location>
</feature>
<evidence type="ECO:0000256" key="4">
    <source>
        <dbReference type="ARBA" id="ARBA00023136"/>
    </source>
</evidence>
<feature type="compositionally biased region" description="Low complexity" evidence="5">
    <location>
        <begin position="625"/>
        <end position="641"/>
    </location>
</feature>
<proteinExistence type="predicted"/>
<evidence type="ECO:0000256" key="6">
    <source>
        <dbReference type="SAM" id="SignalP"/>
    </source>
</evidence>
<feature type="compositionally biased region" description="Polar residues" evidence="5">
    <location>
        <begin position="521"/>
        <end position="559"/>
    </location>
</feature>
<feature type="compositionally biased region" description="Basic and acidic residues" evidence="5">
    <location>
        <begin position="470"/>
        <end position="486"/>
    </location>
</feature>
<name>A0A6G1GYZ2_9PEZI</name>
<dbReference type="InterPro" id="IPR012919">
    <property type="entry name" value="SUN_dom"/>
</dbReference>
<dbReference type="GO" id="GO:0012505">
    <property type="term" value="C:endomembrane system"/>
    <property type="evidence" value="ECO:0007669"/>
    <property type="project" value="UniProtKB-SubCell"/>
</dbReference>
<dbReference type="GO" id="GO:0016020">
    <property type="term" value="C:membrane"/>
    <property type="evidence" value="ECO:0007669"/>
    <property type="project" value="InterPro"/>
</dbReference>
<feature type="compositionally biased region" description="Pro residues" evidence="5">
    <location>
        <begin position="935"/>
        <end position="945"/>
    </location>
</feature>
<dbReference type="FunFam" id="2.60.120.260:FF:000082">
    <property type="entry name" value="Sad1/UNC domain protein"/>
    <property type="match status" value="1"/>
</dbReference>
<feature type="domain" description="SUN" evidence="7">
    <location>
        <begin position="256"/>
        <end position="430"/>
    </location>
</feature>
<dbReference type="Proteomes" id="UP000800041">
    <property type="component" value="Unassembled WGS sequence"/>
</dbReference>
<dbReference type="Pfam" id="PF07738">
    <property type="entry name" value="Sad1_UNC"/>
    <property type="match status" value="1"/>
</dbReference>
<reference evidence="8" key="1">
    <citation type="journal article" date="2020" name="Stud. Mycol.">
        <title>101 Dothideomycetes genomes: a test case for predicting lifestyles and emergence of pathogens.</title>
        <authorList>
            <person name="Haridas S."/>
            <person name="Albert R."/>
            <person name="Binder M."/>
            <person name="Bloem J."/>
            <person name="Labutti K."/>
            <person name="Salamov A."/>
            <person name="Andreopoulos B."/>
            <person name="Baker S."/>
            <person name="Barry K."/>
            <person name="Bills G."/>
            <person name="Bluhm B."/>
            <person name="Cannon C."/>
            <person name="Castanera R."/>
            <person name="Culley D."/>
            <person name="Daum C."/>
            <person name="Ezra D."/>
            <person name="Gonzalez J."/>
            <person name="Henrissat B."/>
            <person name="Kuo A."/>
            <person name="Liang C."/>
            <person name="Lipzen A."/>
            <person name="Lutzoni F."/>
            <person name="Magnuson J."/>
            <person name="Mondo S."/>
            <person name="Nolan M."/>
            <person name="Ohm R."/>
            <person name="Pangilinan J."/>
            <person name="Park H.-J."/>
            <person name="Ramirez L."/>
            <person name="Alfaro M."/>
            <person name="Sun H."/>
            <person name="Tritt A."/>
            <person name="Yoshinaga Y."/>
            <person name="Zwiers L.-H."/>
            <person name="Turgeon B."/>
            <person name="Goodwin S."/>
            <person name="Spatafora J."/>
            <person name="Crous P."/>
            <person name="Grigoriev I."/>
        </authorList>
    </citation>
    <scope>NUCLEOTIDE SEQUENCE</scope>
    <source>
        <strain evidence="8">CBS 113979</strain>
    </source>
</reference>
<evidence type="ECO:0000313" key="8">
    <source>
        <dbReference type="EMBL" id="KAF1985990.1"/>
    </source>
</evidence>
<feature type="region of interest" description="Disordered" evidence="5">
    <location>
        <begin position="235"/>
        <end position="275"/>
    </location>
</feature>
<feature type="signal peptide" evidence="6">
    <location>
        <begin position="1"/>
        <end position="24"/>
    </location>
</feature>
<organism evidence="8 9">
    <name type="scientific">Aulographum hederae CBS 113979</name>
    <dbReference type="NCBI Taxonomy" id="1176131"/>
    <lineage>
        <taxon>Eukaryota</taxon>
        <taxon>Fungi</taxon>
        <taxon>Dikarya</taxon>
        <taxon>Ascomycota</taxon>
        <taxon>Pezizomycotina</taxon>
        <taxon>Dothideomycetes</taxon>
        <taxon>Pleosporomycetidae</taxon>
        <taxon>Aulographales</taxon>
        <taxon>Aulographaceae</taxon>
    </lineage>
</organism>
<accession>A0A6G1GYZ2</accession>
<feature type="compositionally biased region" description="Low complexity" evidence="5">
    <location>
        <begin position="567"/>
        <end position="609"/>
    </location>
</feature>
<keyword evidence="6" id="KW-0732">Signal</keyword>
<keyword evidence="3" id="KW-1133">Transmembrane helix</keyword>
<feature type="region of interest" description="Disordered" evidence="5">
    <location>
        <begin position="77"/>
        <end position="177"/>
    </location>
</feature>
<feature type="compositionally biased region" description="Polar residues" evidence="5">
    <location>
        <begin position="612"/>
        <end position="624"/>
    </location>
</feature>
<feature type="compositionally biased region" description="Low complexity" evidence="5">
    <location>
        <begin position="509"/>
        <end position="520"/>
    </location>
</feature>
<dbReference type="OrthoDB" id="266334at2759"/>
<feature type="region of interest" description="Disordered" evidence="5">
    <location>
        <begin position="441"/>
        <end position="718"/>
    </location>
</feature>
<feature type="compositionally biased region" description="Low complexity" evidence="5">
    <location>
        <begin position="133"/>
        <end position="145"/>
    </location>
</feature>
<protein>
    <recommendedName>
        <fullName evidence="7">SUN domain-containing protein</fullName>
    </recommendedName>
</protein>
<feature type="compositionally biased region" description="Low complexity" evidence="5">
    <location>
        <begin position="107"/>
        <end position="118"/>
    </location>
</feature>
<feature type="region of interest" description="Disordered" evidence="5">
    <location>
        <begin position="878"/>
        <end position="1074"/>
    </location>
</feature>
<sequence>MPKLDNRNLISSTILVLLLAGAFASSDNVSSTAATPSIASSSVDSIVIPPETTCQSQTINYITHTLPQQCLRTTYTRPTADPAVPEPASTSTPTSADISERAKVEPTESASSSGSEQEAFVVVPTSSDDANPATSTSSETSALTSDVPEIPTPPQSDPSVRPEAPLESETDSPLDNSNFLSFEEWKQQNLAKVGQNPETLGKGRTSGSEPRRRPANINNALDALGDDAEIEIDFSGFGGKSRGEGHDSSWSDAGDGSSGTAAPTSSDLGSANPRARSIDAGKTCKERFNYASFDCAATVLKTNPQCKSSSSVLVESKDSYMLNECGAANKFVIIELCNDILVDTVVLANFEFFSSMTRTFRVSVSDRYPVKLDRWKELGIFEARNTRDIQAFLVPNPLIWARYLRIEFLSHYGNEFYCPTSLIRVHGTTMMEEYKHEEAMARADEDPYLEDEVVGETSSTEAVKPVDIGRVQHEKRNMHDESHERAAQPVDPSTPPLTTKEAVEHPTPSSYSENASNASSQARELQGSSVVGNSHASQDLSQSDPPIGPTTYNAPTGVSQAHAKGTSVPTSSLSSDTSSDDAPASAGASSASAFASSSSIISSSPPAADVPTGSSTPDAPSNHTAGSSASHAKSEAAAGSSLSSDKQTKSASAAAASASSTASGSSSSSAGAASSSGTSVVAPSKASQAQAQPPPPPPDRPAASVANPQAPSPTTQESFFKSVHKRLQMLESNSTLSLQYIEEQSRILRDAFTKVEKRQLSKTEQFLKDLNATVMNELKDFRQQYDQLWQSTVLELTNQREQNTRENYAISSRMKILTEELVFQKRMNVVQSTLLLLCLGLVLFVRPGSNSGGAGAHLELPLMQHVMNKSQSMLRLSFDSRPGSPVSVVDASGRGAQRRPRDLFRDSSSRDSDLSTDGSPIAARRNPAVQFSPPSKSPSPSPQPETPASAFAGGEQEDGQSPMESVESGRTSTNMVRSGPSTPRGTRDANPLEWDAVVPAAAAVESPSQVSVSSSGEGVRAESESPIDLEADAEGEGATSAVVRDVGASQSGRRRSDYGDGKSHDGNDDENAAA</sequence>
<evidence type="ECO:0000313" key="9">
    <source>
        <dbReference type="Proteomes" id="UP000800041"/>
    </source>
</evidence>
<keyword evidence="9" id="KW-1185">Reference proteome</keyword>
<evidence type="ECO:0000256" key="5">
    <source>
        <dbReference type="SAM" id="MobiDB-lite"/>
    </source>
</evidence>
<gene>
    <name evidence="8" type="ORF">K402DRAFT_394241</name>
</gene>
<feature type="compositionally biased region" description="Polar residues" evidence="5">
    <location>
        <begin position="88"/>
        <end position="97"/>
    </location>
</feature>
<dbReference type="InterPro" id="IPR045120">
    <property type="entry name" value="Suco/Slp1-like"/>
</dbReference>
<feature type="compositionally biased region" description="Basic and acidic residues" evidence="5">
    <location>
        <begin position="899"/>
        <end position="913"/>
    </location>
</feature>
<evidence type="ECO:0000256" key="1">
    <source>
        <dbReference type="ARBA" id="ARBA00004308"/>
    </source>
</evidence>
<keyword evidence="4" id="KW-0472">Membrane</keyword>
<dbReference type="PROSITE" id="PS51469">
    <property type="entry name" value="SUN"/>
    <property type="match status" value="1"/>
</dbReference>
<comment type="subcellular location">
    <subcellularLocation>
        <location evidence="1">Endomembrane system</location>
    </subcellularLocation>
</comment>
<dbReference type="PANTHER" id="PTHR12953:SF0">
    <property type="entry name" value="SUN DOMAIN-CONTAINING OSSIFICATION FACTOR"/>
    <property type="match status" value="1"/>
</dbReference>
<dbReference type="EMBL" id="ML977159">
    <property type="protein sequence ID" value="KAF1985990.1"/>
    <property type="molecule type" value="Genomic_DNA"/>
</dbReference>
<feature type="region of interest" description="Disordered" evidence="5">
    <location>
        <begin position="190"/>
        <end position="215"/>
    </location>
</feature>
<dbReference type="AlphaFoldDB" id="A0A6G1GYZ2"/>
<evidence type="ECO:0000259" key="7">
    <source>
        <dbReference type="PROSITE" id="PS51469"/>
    </source>
</evidence>
<feature type="chain" id="PRO_5026235961" description="SUN domain-containing protein" evidence="6">
    <location>
        <begin position="25"/>
        <end position="1074"/>
    </location>
</feature>
<evidence type="ECO:0000256" key="2">
    <source>
        <dbReference type="ARBA" id="ARBA00022692"/>
    </source>
</evidence>
<feature type="compositionally biased region" description="Acidic residues" evidence="5">
    <location>
        <begin position="1025"/>
        <end position="1035"/>
    </location>
</feature>
<feature type="compositionally biased region" description="Low complexity" evidence="5">
    <location>
        <begin position="996"/>
        <end position="1018"/>
    </location>
</feature>
<feature type="compositionally biased region" description="Polar residues" evidence="5">
    <location>
        <begin position="968"/>
        <end position="984"/>
    </location>
</feature>